<dbReference type="PANTHER" id="PTHR43024:SF1">
    <property type="entry name" value="UDP-N-ACETYLMURAMOYL-TRIPEPTIDE--D-ALANYL-D-ALANINE LIGASE"/>
    <property type="match status" value="1"/>
</dbReference>
<evidence type="ECO:0000256" key="8">
    <source>
        <dbReference type="ARBA" id="ARBA00023306"/>
    </source>
</evidence>
<evidence type="ECO:0000256" key="6">
    <source>
        <dbReference type="ARBA" id="ARBA00022960"/>
    </source>
</evidence>
<gene>
    <name evidence="10" type="primary">murF</name>
    <name evidence="15" type="ORF">FXV77_06150</name>
</gene>
<dbReference type="InterPro" id="IPR013221">
    <property type="entry name" value="Mur_ligase_cen"/>
</dbReference>
<dbReference type="SUPFAM" id="SSF53623">
    <property type="entry name" value="MurD-like peptide ligases, catalytic domain"/>
    <property type="match status" value="1"/>
</dbReference>
<dbReference type="Pfam" id="PF08245">
    <property type="entry name" value="Mur_ligase_M"/>
    <property type="match status" value="1"/>
</dbReference>
<dbReference type="InterPro" id="IPR005863">
    <property type="entry name" value="UDP-N-AcMur_synth"/>
</dbReference>
<evidence type="ECO:0000313" key="15">
    <source>
        <dbReference type="EMBL" id="TYR37651.1"/>
    </source>
</evidence>
<dbReference type="UniPathway" id="UPA00219"/>
<keyword evidence="16" id="KW-1185">Reference proteome</keyword>
<evidence type="ECO:0000256" key="7">
    <source>
        <dbReference type="ARBA" id="ARBA00022984"/>
    </source>
</evidence>
<dbReference type="EMBL" id="VTAV01000002">
    <property type="protein sequence ID" value="TYR37651.1"/>
    <property type="molecule type" value="Genomic_DNA"/>
</dbReference>
<sequence>MTIEQLHSLYKVHHAVSTDTRNITSDSIFFALKGERFNANEFAGQALESGANWAVVDEAKYVVDERYILVEDVLATLQELARYHRRQLNIPFVGITGTNGKTTTKELLYAVLSQRFKTYATKGNLNNHIGVPLTLLSIDDSIEMAVIEMGANHQQEIAFLCDIAAPTHGLITNVGKAHLEGFGSFDGVKKAKGELYDFLKMQDGVLFLQGDNEYLHGMEMQRGISKTVRYGFSSENDIVGRLEYANPLLCVSWKIRDVDEYHTVQTQLTGSYNTENILAAIAVGHFFGIDDAHINQGILAYTPTNNRSQISRTAHNTVIADYYNANVSSMEAALANLAVIEAQHKVIVLGDMFELGEDAAKEHRRMVEKALAIGADRTIFVGEAFHAYQSPKAEFYETTDNAKEALSERPIVNSTVLLKASRGMAFEKLMEVL</sequence>
<dbReference type="Gene3D" id="3.40.1390.10">
    <property type="entry name" value="MurE/MurF, N-terminal domain"/>
    <property type="match status" value="1"/>
</dbReference>
<dbReference type="GO" id="GO:0008766">
    <property type="term" value="F:UDP-N-acetylmuramoylalanyl-D-glutamyl-2,6-diaminopimelate-D-alanyl-D-alanine ligase activity"/>
    <property type="evidence" value="ECO:0007669"/>
    <property type="project" value="RHEA"/>
</dbReference>
<dbReference type="HAMAP" id="MF_02019">
    <property type="entry name" value="MurF"/>
    <property type="match status" value="1"/>
</dbReference>
<dbReference type="GO" id="GO:0008360">
    <property type="term" value="P:regulation of cell shape"/>
    <property type="evidence" value="ECO:0007669"/>
    <property type="project" value="UniProtKB-KW"/>
</dbReference>
<dbReference type="GO" id="GO:0051301">
    <property type="term" value="P:cell division"/>
    <property type="evidence" value="ECO:0007669"/>
    <property type="project" value="UniProtKB-KW"/>
</dbReference>
<evidence type="ECO:0000313" key="16">
    <source>
        <dbReference type="Proteomes" id="UP000322362"/>
    </source>
</evidence>
<evidence type="ECO:0000256" key="9">
    <source>
        <dbReference type="ARBA" id="ARBA00023316"/>
    </source>
</evidence>
<keyword evidence="3 10" id="KW-0132">Cell division</keyword>
<comment type="catalytic activity">
    <reaction evidence="10 11">
        <text>D-alanyl-D-alanine + UDP-N-acetyl-alpha-D-muramoyl-L-alanyl-gamma-D-glutamyl-meso-2,6-diaminopimelate + ATP = UDP-N-acetyl-alpha-D-muramoyl-L-alanyl-gamma-D-glutamyl-meso-2,6-diaminopimeloyl-D-alanyl-D-alanine + ADP + phosphate + H(+)</text>
        <dbReference type="Rhea" id="RHEA:28374"/>
        <dbReference type="ChEBI" id="CHEBI:15378"/>
        <dbReference type="ChEBI" id="CHEBI:30616"/>
        <dbReference type="ChEBI" id="CHEBI:43474"/>
        <dbReference type="ChEBI" id="CHEBI:57822"/>
        <dbReference type="ChEBI" id="CHEBI:61386"/>
        <dbReference type="ChEBI" id="CHEBI:83905"/>
        <dbReference type="ChEBI" id="CHEBI:456216"/>
        <dbReference type="EC" id="6.3.2.10"/>
    </reaction>
</comment>
<feature type="domain" description="Mur ligase central" evidence="14">
    <location>
        <begin position="95"/>
        <end position="283"/>
    </location>
</feature>
<dbReference type="GO" id="GO:0005524">
    <property type="term" value="F:ATP binding"/>
    <property type="evidence" value="ECO:0007669"/>
    <property type="project" value="UniProtKB-UniRule"/>
</dbReference>
<comment type="pathway">
    <text evidence="10 11">Cell wall biogenesis; peptidoglycan biosynthesis.</text>
</comment>
<evidence type="ECO:0000259" key="12">
    <source>
        <dbReference type="Pfam" id="PF01225"/>
    </source>
</evidence>
<dbReference type="InterPro" id="IPR036565">
    <property type="entry name" value="Mur-like_cat_sf"/>
</dbReference>
<dbReference type="GO" id="GO:0047480">
    <property type="term" value="F:UDP-N-acetylmuramoyl-tripeptide-D-alanyl-D-alanine ligase activity"/>
    <property type="evidence" value="ECO:0007669"/>
    <property type="project" value="UniProtKB-UniRule"/>
</dbReference>
<dbReference type="Gene3D" id="3.90.190.20">
    <property type="entry name" value="Mur ligase, C-terminal domain"/>
    <property type="match status" value="1"/>
</dbReference>
<dbReference type="InterPro" id="IPR051046">
    <property type="entry name" value="MurCDEF_CellWall_CoF430Synth"/>
</dbReference>
<dbReference type="InterPro" id="IPR036615">
    <property type="entry name" value="Mur_ligase_C_dom_sf"/>
</dbReference>
<dbReference type="NCBIfam" id="TIGR01143">
    <property type="entry name" value="murF"/>
    <property type="match status" value="1"/>
</dbReference>
<dbReference type="InterPro" id="IPR004101">
    <property type="entry name" value="Mur_ligase_C"/>
</dbReference>
<dbReference type="GO" id="GO:0071555">
    <property type="term" value="P:cell wall organization"/>
    <property type="evidence" value="ECO:0007669"/>
    <property type="project" value="UniProtKB-KW"/>
</dbReference>
<keyword evidence="4 10" id="KW-0547">Nucleotide-binding</keyword>
<evidence type="ECO:0000259" key="14">
    <source>
        <dbReference type="Pfam" id="PF08245"/>
    </source>
</evidence>
<reference evidence="15 16" key="1">
    <citation type="submission" date="2019-08" db="EMBL/GenBank/DDBJ databases">
        <title>Phlebobacter frassis gen. nov. sp. nov., a new member of family Sphingobacteriaceae isolated from sand fly rearing media.</title>
        <authorList>
            <person name="Kakumanu M.L."/>
            <person name="Marayati B.F."/>
            <person name="Wada-Katsumata A."/>
            <person name="Wasserberg G."/>
            <person name="Schal C."/>
            <person name="Apperson C.S."/>
            <person name="Ponnusamy L."/>
        </authorList>
    </citation>
    <scope>NUCLEOTIDE SEQUENCE [LARGE SCALE GENOMIC DNA]</scope>
    <source>
        <strain evidence="15 16">SSI9</strain>
    </source>
</reference>
<keyword evidence="9 10" id="KW-0961">Cell wall biogenesis/degradation</keyword>
<evidence type="ECO:0000256" key="1">
    <source>
        <dbReference type="ARBA" id="ARBA00022490"/>
    </source>
</evidence>
<dbReference type="AlphaFoldDB" id="A0A5D4H919"/>
<dbReference type="EC" id="6.3.2.10" evidence="10 11"/>
<comment type="similarity">
    <text evidence="10">Belongs to the MurCDEF family. MurF subfamily.</text>
</comment>
<evidence type="ECO:0000256" key="10">
    <source>
        <dbReference type="HAMAP-Rule" id="MF_02019"/>
    </source>
</evidence>
<keyword evidence="5 10" id="KW-0067">ATP-binding</keyword>
<evidence type="ECO:0000256" key="5">
    <source>
        <dbReference type="ARBA" id="ARBA00022840"/>
    </source>
</evidence>
<dbReference type="Gene3D" id="3.40.1190.10">
    <property type="entry name" value="Mur-like, catalytic domain"/>
    <property type="match status" value="1"/>
</dbReference>
<keyword evidence="1 10" id="KW-0963">Cytoplasm</keyword>
<evidence type="ECO:0000259" key="13">
    <source>
        <dbReference type="Pfam" id="PF02875"/>
    </source>
</evidence>
<dbReference type="PANTHER" id="PTHR43024">
    <property type="entry name" value="UDP-N-ACETYLMURAMOYL-TRIPEPTIDE--D-ALANYL-D-ALANINE LIGASE"/>
    <property type="match status" value="1"/>
</dbReference>
<dbReference type="GO" id="GO:0009252">
    <property type="term" value="P:peptidoglycan biosynthetic process"/>
    <property type="evidence" value="ECO:0007669"/>
    <property type="project" value="UniProtKB-UniRule"/>
</dbReference>
<organism evidence="15 16">
    <name type="scientific">Sphingobacterium phlebotomi</name>
    <dbReference type="NCBI Taxonomy" id="2605433"/>
    <lineage>
        <taxon>Bacteria</taxon>
        <taxon>Pseudomonadati</taxon>
        <taxon>Bacteroidota</taxon>
        <taxon>Sphingobacteriia</taxon>
        <taxon>Sphingobacteriales</taxon>
        <taxon>Sphingobacteriaceae</taxon>
        <taxon>Sphingobacterium</taxon>
    </lineage>
</organism>
<dbReference type="Pfam" id="PF01225">
    <property type="entry name" value="Mur_ligase"/>
    <property type="match status" value="1"/>
</dbReference>
<dbReference type="Proteomes" id="UP000322362">
    <property type="component" value="Unassembled WGS sequence"/>
</dbReference>
<feature type="domain" description="Mur ligase C-terminal" evidence="13">
    <location>
        <begin position="307"/>
        <end position="390"/>
    </location>
</feature>
<dbReference type="SUPFAM" id="SSF63418">
    <property type="entry name" value="MurE/MurF N-terminal domain"/>
    <property type="match status" value="1"/>
</dbReference>
<evidence type="ECO:0000256" key="4">
    <source>
        <dbReference type="ARBA" id="ARBA00022741"/>
    </source>
</evidence>
<keyword evidence="6 10" id="KW-0133">Cell shape</keyword>
<dbReference type="InterPro" id="IPR035911">
    <property type="entry name" value="MurE/MurF_N"/>
</dbReference>
<evidence type="ECO:0000256" key="2">
    <source>
        <dbReference type="ARBA" id="ARBA00022598"/>
    </source>
</evidence>
<comment type="subcellular location">
    <subcellularLocation>
        <location evidence="10 11">Cytoplasm</location>
    </subcellularLocation>
</comment>
<dbReference type="InterPro" id="IPR000713">
    <property type="entry name" value="Mur_ligase_N"/>
</dbReference>
<keyword evidence="2 10" id="KW-0436">Ligase</keyword>
<dbReference type="GO" id="GO:0005737">
    <property type="term" value="C:cytoplasm"/>
    <property type="evidence" value="ECO:0007669"/>
    <property type="project" value="UniProtKB-SubCell"/>
</dbReference>
<comment type="caution">
    <text evidence="15">The sequence shown here is derived from an EMBL/GenBank/DDBJ whole genome shotgun (WGS) entry which is preliminary data.</text>
</comment>
<protein>
    <recommendedName>
        <fullName evidence="10 11">UDP-N-acetylmuramoyl-tripeptide--D-alanyl-D-alanine ligase</fullName>
        <ecNumber evidence="10 11">6.3.2.10</ecNumber>
    </recommendedName>
    <alternativeName>
        <fullName evidence="10">D-alanyl-D-alanine-adding enzyme</fullName>
    </alternativeName>
</protein>
<dbReference type="Pfam" id="PF02875">
    <property type="entry name" value="Mur_ligase_C"/>
    <property type="match status" value="1"/>
</dbReference>
<evidence type="ECO:0000256" key="3">
    <source>
        <dbReference type="ARBA" id="ARBA00022618"/>
    </source>
</evidence>
<proteinExistence type="inferred from homology"/>
<dbReference type="SUPFAM" id="SSF53244">
    <property type="entry name" value="MurD-like peptide ligases, peptide-binding domain"/>
    <property type="match status" value="1"/>
</dbReference>
<evidence type="ECO:0000256" key="11">
    <source>
        <dbReference type="RuleBase" id="RU004136"/>
    </source>
</evidence>
<accession>A0A5D4H919</accession>
<keyword evidence="8 10" id="KW-0131">Cell cycle</keyword>
<feature type="domain" description="Mur ligase N-terminal catalytic" evidence="12">
    <location>
        <begin position="14"/>
        <end position="84"/>
    </location>
</feature>
<keyword evidence="7 10" id="KW-0573">Peptidoglycan synthesis</keyword>
<name>A0A5D4H919_9SPHI</name>
<comment type="function">
    <text evidence="10 11">Involved in cell wall formation. Catalyzes the final step in the synthesis of UDP-N-acetylmuramoyl-pentapeptide, the precursor of murein.</text>
</comment>
<feature type="binding site" evidence="10">
    <location>
        <begin position="97"/>
        <end position="103"/>
    </location>
    <ligand>
        <name>ATP</name>
        <dbReference type="ChEBI" id="CHEBI:30616"/>
    </ligand>
</feature>